<feature type="region of interest" description="Disordered" evidence="1">
    <location>
        <begin position="46"/>
        <end position="133"/>
    </location>
</feature>
<dbReference type="AlphaFoldDB" id="A0A6A4WZB3"/>
<feature type="compositionally biased region" description="Polar residues" evidence="1">
    <location>
        <begin position="48"/>
        <end position="60"/>
    </location>
</feature>
<feature type="signal peptide" evidence="2">
    <location>
        <begin position="1"/>
        <end position="38"/>
    </location>
</feature>
<feature type="compositionally biased region" description="Low complexity" evidence="1">
    <location>
        <begin position="94"/>
        <end position="107"/>
    </location>
</feature>
<gene>
    <name evidence="3" type="ORF">FJT64_002104</name>
</gene>
<proteinExistence type="predicted"/>
<comment type="caution">
    <text evidence="3">The sequence shown here is derived from an EMBL/GenBank/DDBJ whole genome shotgun (WGS) entry which is preliminary data.</text>
</comment>
<dbReference type="EMBL" id="VIIS01000436">
    <property type="protein sequence ID" value="KAF0309090.1"/>
    <property type="molecule type" value="Genomic_DNA"/>
</dbReference>
<keyword evidence="2" id="KW-0732">Signal</keyword>
<evidence type="ECO:0000313" key="4">
    <source>
        <dbReference type="Proteomes" id="UP000440578"/>
    </source>
</evidence>
<organism evidence="3 4">
    <name type="scientific">Amphibalanus amphitrite</name>
    <name type="common">Striped barnacle</name>
    <name type="synonym">Balanus amphitrite</name>
    <dbReference type="NCBI Taxonomy" id="1232801"/>
    <lineage>
        <taxon>Eukaryota</taxon>
        <taxon>Metazoa</taxon>
        <taxon>Ecdysozoa</taxon>
        <taxon>Arthropoda</taxon>
        <taxon>Crustacea</taxon>
        <taxon>Multicrustacea</taxon>
        <taxon>Cirripedia</taxon>
        <taxon>Thoracica</taxon>
        <taxon>Thoracicalcarea</taxon>
        <taxon>Balanomorpha</taxon>
        <taxon>Balanoidea</taxon>
        <taxon>Balanidae</taxon>
        <taxon>Amphibalaninae</taxon>
        <taxon>Amphibalanus</taxon>
    </lineage>
</organism>
<sequence>MGSSDQPLRRHVLEAPQPQEMQMRAALVLCCLLAAAAAAPQFFRPGQFQFNRPGQATGSAAGNVVSGTSSGPGGTSTVTQVSAEAGGSVRGPGASSTNSASASNVNAQTPFGNFQQSNTNANSNQSSGGGRRPCFGFFCRPGK</sequence>
<name>A0A6A4WZB3_AMPAM</name>
<evidence type="ECO:0000256" key="2">
    <source>
        <dbReference type="SAM" id="SignalP"/>
    </source>
</evidence>
<protein>
    <submittedName>
        <fullName evidence="3">Uncharacterized protein</fullName>
    </submittedName>
</protein>
<feature type="compositionally biased region" description="Low complexity" evidence="1">
    <location>
        <begin position="115"/>
        <end position="133"/>
    </location>
</feature>
<feature type="compositionally biased region" description="Low complexity" evidence="1">
    <location>
        <begin position="64"/>
        <end position="82"/>
    </location>
</feature>
<reference evidence="3 4" key="1">
    <citation type="submission" date="2019-07" db="EMBL/GenBank/DDBJ databases">
        <title>Draft genome assembly of a fouling barnacle, Amphibalanus amphitrite (Darwin, 1854): The first reference genome for Thecostraca.</title>
        <authorList>
            <person name="Kim W."/>
        </authorList>
    </citation>
    <scope>NUCLEOTIDE SEQUENCE [LARGE SCALE GENOMIC DNA]</scope>
    <source>
        <strain evidence="3">SNU_AA5</strain>
        <tissue evidence="3">Soma without cirri and trophi</tissue>
    </source>
</reference>
<accession>A0A6A4WZB3</accession>
<dbReference type="Proteomes" id="UP000440578">
    <property type="component" value="Unassembled WGS sequence"/>
</dbReference>
<evidence type="ECO:0000256" key="1">
    <source>
        <dbReference type="SAM" id="MobiDB-lite"/>
    </source>
</evidence>
<evidence type="ECO:0000313" key="3">
    <source>
        <dbReference type="EMBL" id="KAF0309090.1"/>
    </source>
</evidence>
<keyword evidence="4" id="KW-1185">Reference proteome</keyword>
<feature type="chain" id="PRO_5025558529" evidence="2">
    <location>
        <begin position="39"/>
        <end position="143"/>
    </location>
</feature>